<gene>
    <name evidence="1" type="ORF">SEVIR_1G128650v2</name>
</gene>
<dbReference type="Proteomes" id="UP000298652">
    <property type="component" value="Chromosome 1"/>
</dbReference>
<evidence type="ECO:0000313" key="1">
    <source>
        <dbReference type="EMBL" id="TKW38638.1"/>
    </source>
</evidence>
<sequence length="43" mass="4984">MMWLTVTTSFLHVFTCPDKLLWFSYTKVIPNKQRTPNGTSSCC</sequence>
<name>A0A4U6W7I9_SETVI</name>
<protein>
    <submittedName>
        <fullName evidence="1">Uncharacterized protein</fullName>
    </submittedName>
</protein>
<dbReference type="AlphaFoldDB" id="A0A4U6W7I9"/>
<accession>A0A4U6W7I9</accession>
<reference evidence="1" key="1">
    <citation type="submission" date="2019-03" db="EMBL/GenBank/DDBJ databases">
        <title>WGS assembly of Setaria viridis.</title>
        <authorList>
            <person name="Huang P."/>
            <person name="Jenkins J."/>
            <person name="Grimwood J."/>
            <person name="Barry K."/>
            <person name="Healey A."/>
            <person name="Mamidi S."/>
            <person name="Sreedasyam A."/>
            <person name="Shu S."/>
            <person name="Feldman M."/>
            <person name="Wu J."/>
            <person name="Yu Y."/>
            <person name="Chen C."/>
            <person name="Johnson J."/>
            <person name="Rokhsar D."/>
            <person name="Baxter I."/>
            <person name="Schmutz J."/>
            <person name="Brutnell T."/>
            <person name="Kellogg E."/>
        </authorList>
    </citation>
    <scope>NUCLEOTIDE SEQUENCE [LARGE SCALE GENOMIC DNA]</scope>
</reference>
<dbReference type="Gramene" id="TKW38638">
    <property type="protein sequence ID" value="TKW38638"/>
    <property type="gene ID" value="SEVIR_1G128650v2"/>
</dbReference>
<organism evidence="1 2">
    <name type="scientific">Setaria viridis</name>
    <name type="common">Green bristlegrass</name>
    <name type="synonym">Setaria italica subsp. viridis</name>
    <dbReference type="NCBI Taxonomy" id="4556"/>
    <lineage>
        <taxon>Eukaryota</taxon>
        <taxon>Viridiplantae</taxon>
        <taxon>Streptophyta</taxon>
        <taxon>Embryophyta</taxon>
        <taxon>Tracheophyta</taxon>
        <taxon>Spermatophyta</taxon>
        <taxon>Magnoliopsida</taxon>
        <taxon>Liliopsida</taxon>
        <taxon>Poales</taxon>
        <taxon>Poaceae</taxon>
        <taxon>PACMAD clade</taxon>
        <taxon>Panicoideae</taxon>
        <taxon>Panicodae</taxon>
        <taxon>Paniceae</taxon>
        <taxon>Cenchrinae</taxon>
        <taxon>Setaria</taxon>
    </lineage>
</organism>
<evidence type="ECO:0000313" key="2">
    <source>
        <dbReference type="Proteomes" id="UP000298652"/>
    </source>
</evidence>
<dbReference type="EMBL" id="CM016552">
    <property type="protein sequence ID" value="TKW38638.1"/>
    <property type="molecule type" value="Genomic_DNA"/>
</dbReference>
<keyword evidence="2" id="KW-1185">Reference proteome</keyword>
<proteinExistence type="predicted"/>